<feature type="non-terminal residue" evidence="3">
    <location>
        <position position="1"/>
    </location>
</feature>
<evidence type="ECO:0000256" key="2">
    <source>
        <dbReference type="SAM" id="SignalP"/>
    </source>
</evidence>
<sequence length="76" mass="8477">MASRSSLYFSLLFFLLSTAAIVAPSEARNIPASPIASTERHDEMIGLRDYGDARANHRHEPHHPLGVEGYKKELDD</sequence>
<dbReference type="AlphaFoldDB" id="A0AAV6P830"/>
<protein>
    <submittedName>
        <fullName evidence="3">Uncharacterized protein</fullName>
    </submittedName>
</protein>
<keyword evidence="4" id="KW-1185">Reference proteome</keyword>
<evidence type="ECO:0000256" key="1">
    <source>
        <dbReference type="SAM" id="MobiDB-lite"/>
    </source>
</evidence>
<gene>
    <name evidence="3" type="ORF">SDJN03_00658</name>
</gene>
<dbReference type="EMBL" id="JAGKQH010000001">
    <property type="protein sequence ID" value="KAG6607316.1"/>
    <property type="molecule type" value="Genomic_DNA"/>
</dbReference>
<name>A0AAV6P830_9ROSI</name>
<feature type="region of interest" description="Disordered" evidence="1">
    <location>
        <begin position="54"/>
        <end position="76"/>
    </location>
</feature>
<accession>A0AAV6P830</accession>
<feature type="chain" id="PRO_5043596686" evidence="2">
    <location>
        <begin position="28"/>
        <end position="76"/>
    </location>
</feature>
<comment type="caution">
    <text evidence="3">The sequence shown here is derived from an EMBL/GenBank/DDBJ whole genome shotgun (WGS) entry which is preliminary data.</text>
</comment>
<organism evidence="3 4">
    <name type="scientific">Cucurbita argyrosperma subsp. sororia</name>
    <dbReference type="NCBI Taxonomy" id="37648"/>
    <lineage>
        <taxon>Eukaryota</taxon>
        <taxon>Viridiplantae</taxon>
        <taxon>Streptophyta</taxon>
        <taxon>Embryophyta</taxon>
        <taxon>Tracheophyta</taxon>
        <taxon>Spermatophyta</taxon>
        <taxon>Magnoliopsida</taxon>
        <taxon>eudicotyledons</taxon>
        <taxon>Gunneridae</taxon>
        <taxon>Pentapetalae</taxon>
        <taxon>rosids</taxon>
        <taxon>fabids</taxon>
        <taxon>Cucurbitales</taxon>
        <taxon>Cucurbitaceae</taxon>
        <taxon>Cucurbiteae</taxon>
        <taxon>Cucurbita</taxon>
    </lineage>
</organism>
<reference evidence="3 4" key="1">
    <citation type="journal article" date="2021" name="Hortic Res">
        <title>The domestication of Cucurbita argyrosperma as revealed by the genome of its wild relative.</title>
        <authorList>
            <person name="Barrera-Redondo J."/>
            <person name="Sanchez-de la Vega G."/>
            <person name="Aguirre-Liguori J.A."/>
            <person name="Castellanos-Morales G."/>
            <person name="Gutierrez-Guerrero Y.T."/>
            <person name="Aguirre-Dugua X."/>
            <person name="Aguirre-Planter E."/>
            <person name="Tenaillon M.I."/>
            <person name="Lira-Saade R."/>
            <person name="Eguiarte L.E."/>
        </authorList>
    </citation>
    <scope>NUCLEOTIDE SEQUENCE [LARGE SCALE GENOMIC DNA]</scope>
    <source>
        <strain evidence="3">JBR-2021</strain>
    </source>
</reference>
<evidence type="ECO:0000313" key="4">
    <source>
        <dbReference type="Proteomes" id="UP000685013"/>
    </source>
</evidence>
<keyword evidence="2" id="KW-0732">Signal</keyword>
<dbReference type="Proteomes" id="UP000685013">
    <property type="component" value="Chromosome 1"/>
</dbReference>
<feature type="signal peptide" evidence="2">
    <location>
        <begin position="1"/>
        <end position="27"/>
    </location>
</feature>
<evidence type="ECO:0000313" key="3">
    <source>
        <dbReference type="EMBL" id="KAG6607316.1"/>
    </source>
</evidence>
<feature type="compositionally biased region" description="Basic and acidic residues" evidence="1">
    <location>
        <begin position="62"/>
        <end position="76"/>
    </location>
</feature>
<proteinExistence type="predicted"/>